<dbReference type="Proteomes" id="UP001583172">
    <property type="component" value="Unassembled WGS sequence"/>
</dbReference>
<dbReference type="PANTHER" id="PTHR47332:SF6">
    <property type="entry name" value="SET DOMAIN-CONTAINING PROTEIN"/>
    <property type="match status" value="1"/>
</dbReference>
<dbReference type="InterPro" id="IPR046341">
    <property type="entry name" value="SET_dom_sf"/>
</dbReference>
<dbReference type="InterPro" id="IPR053185">
    <property type="entry name" value="SET_domain_protein"/>
</dbReference>
<proteinExistence type="predicted"/>
<dbReference type="PANTHER" id="PTHR47332">
    <property type="entry name" value="SET DOMAIN-CONTAINING PROTEIN 5"/>
    <property type="match status" value="1"/>
</dbReference>
<dbReference type="SUPFAM" id="SSF82199">
    <property type="entry name" value="SET domain"/>
    <property type="match status" value="1"/>
</dbReference>
<feature type="domain" description="SET" evidence="2">
    <location>
        <begin position="131"/>
        <end position="278"/>
    </location>
</feature>
<evidence type="ECO:0000313" key="3">
    <source>
        <dbReference type="EMBL" id="KAL1838807.1"/>
    </source>
</evidence>
<evidence type="ECO:0000313" key="4">
    <source>
        <dbReference type="Proteomes" id="UP001583172"/>
    </source>
</evidence>
<gene>
    <name evidence="3" type="ORF">VTJ49DRAFT_2200</name>
</gene>
<keyword evidence="4" id="KW-1185">Reference proteome</keyword>
<dbReference type="InterPro" id="IPR001214">
    <property type="entry name" value="SET_dom"/>
</dbReference>
<dbReference type="EMBL" id="JAZGSY010000192">
    <property type="protein sequence ID" value="KAL1838807.1"/>
    <property type="molecule type" value="Genomic_DNA"/>
</dbReference>
<accession>A0ABR3VAS4</accession>
<keyword evidence="1" id="KW-0732">Signal</keyword>
<dbReference type="Pfam" id="PF00856">
    <property type="entry name" value="SET"/>
    <property type="match status" value="1"/>
</dbReference>
<feature type="chain" id="PRO_5045207410" description="SET domain-containing protein" evidence="1">
    <location>
        <begin position="27"/>
        <end position="419"/>
    </location>
</feature>
<dbReference type="CDD" id="cd20071">
    <property type="entry name" value="SET_SMYD"/>
    <property type="match status" value="1"/>
</dbReference>
<dbReference type="InterPro" id="IPR011990">
    <property type="entry name" value="TPR-like_helical_dom_sf"/>
</dbReference>
<dbReference type="Gene3D" id="1.25.40.10">
    <property type="entry name" value="Tetratricopeptide repeat domain"/>
    <property type="match status" value="1"/>
</dbReference>
<name>A0ABR3VAS4_HUMIN</name>
<evidence type="ECO:0000256" key="1">
    <source>
        <dbReference type="SAM" id="SignalP"/>
    </source>
</evidence>
<protein>
    <recommendedName>
        <fullName evidence="2">SET domain-containing protein</fullName>
    </recommendedName>
</protein>
<dbReference type="Gene3D" id="2.170.270.10">
    <property type="entry name" value="SET domain"/>
    <property type="match status" value="1"/>
</dbReference>
<reference evidence="3 4" key="1">
    <citation type="journal article" date="2024" name="Commun. Biol.">
        <title>Comparative genomic analysis of thermophilic fungi reveals convergent evolutionary adaptations and gene losses.</title>
        <authorList>
            <person name="Steindorff A.S."/>
            <person name="Aguilar-Pontes M.V."/>
            <person name="Robinson A.J."/>
            <person name="Andreopoulos B."/>
            <person name="LaButti K."/>
            <person name="Kuo A."/>
            <person name="Mondo S."/>
            <person name="Riley R."/>
            <person name="Otillar R."/>
            <person name="Haridas S."/>
            <person name="Lipzen A."/>
            <person name="Grimwood J."/>
            <person name="Schmutz J."/>
            <person name="Clum A."/>
            <person name="Reid I.D."/>
            <person name="Moisan M.C."/>
            <person name="Butler G."/>
            <person name="Nguyen T.T.M."/>
            <person name="Dewar K."/>
            <person name="Conant G."/>
            <person name="Drula E."/>
            <person name="Henrissat B."/>
            <person name="Hansel C."/>
            <person name="Singer S."/>
            <person name="Hutchinson M.I."/>
            <person name="de Vries R.P."/>
            <person name="Natvig D.O."/>
            <person name="Powell A.J."/>
            <person name="Tsang A."/>
            <person name="Grigoriev I.V."/>
        </authorList>
    </citation>
    <scope>NUCLEOTIDE SEQUENCE [LARGE SCALE GENOMIC DNA]</scope>
    <source>
        <strain evidence="3 4">CBS 620.91</strain>
    </source>
</reference>
<comment type="caution">
    <text evidence="3">The sequence shown here is derived from an EMBL/GenBank/DDBJ whole genome shotgun (WGS) entry which is preliminary data.</text>
</comment>
<sequence>MSIHLSRIQRALGLAALLLSPHAALAHDISDNYAGTPILTPPTLQLADLDVACPLPLDDHPSAWPSLGSPWTHPPVCESSADGTTKYCVYTNSRHGPRGWSIVTTPETAANSVWILNQALNGTTTKTRLPEPPAYKMVDVPGKGKGLVTTRKIRRYEEILVDHATLMVDIMFTTRVPAFLGYRLLHAAVNQLADAESVLALGQSNTLARDKIENILRTNAFNAKLGGAPHIALYPLVSRINHACKANAYTRFMPETLQVSIRAARDIAAGEEITISYIPVGAPTSERAKKLSTWGFSCQCSLCQAPAEEREASDKRLGEIQQLRDYAIRAFQAGRAYQALRFTRQVVNLLAPEELWPLYAEQYENMARIFYTLRDRANAEKYANMALELLAEQGHVPRADKREVERMFAKFEEEEGGRY</sequence>
<evidence type="ECO:0000259" key="2">
    <source>
        <dbReference type="PROSITE" id="PS50280"/>
    </source>
</evidence>
<dbReference type="PROSITE" id="PS50280">
    <property type="entry name" value="SET"/>
    <property type="match status" value="1"/>
</dbReference>
<dbReference type="SMART" id="SM00317">
    <property type="entry name" value="SET"/>
    <property type="match status" value="1"/>
</dbReference>
<feature type="signal peptide" evidence="1">
    <location>
        <begin position="1"/>
        <end position="26"/>
    </location>
</feature>
<dbReference type="SUPFAM" id="SSF48452">
    <property type="entry name" value="TPR-like"/>
    <property type="match status" value="1"/>
</dbReference>
<organism evidence="3 4">
    <name type="scientific">Humicola insolens</name>
    <name type="common">Soft-rot fungus</name>
    <dbReference type="NCBI Taxonomy" id="85995"/>
    <lineage>
        <taxon>Eukaryota</taxon>
        <taxon>Fungi</taxon>
        <taxon>Dikarya</taxon>
        <taxon>Ascomycota</taxon>
        <taxon>Pezizomycotina</taxon>
        <taxon>Sordariomycetes</taxon>
        <taxon>Sordariomycetidae</taxon>
        <taxon>Sordariales</taxon>
        <taxon>Chaetomiaceae</taxon>
        <taxon>Mycothermus</taxon>
    </lineage>
</organism>